<dbReference type="GO" id="GO:0005509">
    <property type="term" value="F:calcium ion binding"/>
    <property type="evidence" value="ECO:0007669"/>
    <property type="project" value="InterPro"/>
</dbReference>
<dbReference type="Pfam" id="PF13499">
    <property type="entry name" value="EF-hand_7"/>
    <property type="match status" value="1"/>
</dbReference>
<feature type="signal peptide" evidence="1">
    <location>
        <begin position="1"/>
        <end position="19"/>
    </location>
</feature>
<proteinExistence type="predicted"/>
<name>A0A3G9G9X1_9CAUL</name>
<dbReference type="Gene3D" id="1.10.238.10">
    <property type="entry name" value="EF-hand"/>
    <property type="match status" value="1"/>
</dbReference>
<reference evidence="4" key="2">
    <citation type="journal article" date="2017" name="Plant Physiol. Biochem.">
        <title>Differential oxidative and antioxidative response of duckweed Lemna minor toward plant growth promoting/inhibiting bacteria.</title>
        <authorList>
            <person name="Ishizawa H."/>
            <person name="Kuroda M."/>
            <person name="Morikawa M."/>
            <person name="Ike M."/>
        </authorList>
    </citation>
    <scope>NUCLEOTIDE SEQUENCE [LARGE SCALE GENOMIC DNA]</scope>
    <source>
        <strain evidence="4">M6</strain>
    </source>
</reference>
<dbReference type="InterPro" id="IPR018247">
    <property type="entry name" value="EF_Hand_1_Ca_BS"/>
</dbReference>
<dbReference type="SUPFAM" id="SSF47473">
    <property type="entry name" value="EF-hand"/>
    <property type="match status" value="1"/>
</dbReference>
<gene>
    <name evidence="3" type="ORF">EM6_1826</name>
</gene>
<evidence type="ECO:0000256" key="1">
    <source>
        <dbReference type="SAM" id="SignalP"/>
    </source>
</evidence>
<dbReference type="InterPro" id="IPR011992">
    <property type="entry name" value="EF-hand-dom_pair"/>
</dbReference>
<dbReference type="PROSITE" id="PS50222">
    <property type="entry name" value="EF_HAND_2"/>
    <property type="match status" value="2"/>
</dbReference>
<dbReference type="InterPro" id="IPR002048">
    <property type="entry name" value="EF_hand_dom"/>
</dbReference>
<evidence type="ECO:0000259" key="2">
    <source>
        <dbReference type="PROSITE" id="PS50222"/>
    </source>
</evidence>
<organism evidence="3 4">
    <name type="scientific">Asticcacaulis excentricus</name>
    <dbReference type="NCBI Taxonomy" id="78587"/>
    <lineage>
        <taxon>Bacteria</taxon>
        <taxon>Pseudomonadati</taxon>
        <taxon>Pseudomonadota</taxon>
        <taxon>Alphaproteobacteria</taxon>
        <taxon>Caulobacterales</taxon>
        <taxon>Caulobacteraceae</taxon>
        <taxon>Asticcacaulis</taxon>
    </lineage>
</organism>
<feature type="domain" description="EF-hand" evidence="2">
    <location>
        <begin position="79"/>
        <end position="114"/>
    </location>
</feature>
<feature type="domain" description="EF-hand" evidence="2">
    <location>
        <begin position="42"/>
        <end position="77"/>
    </location>
</feature>
<evidence type="ECO:0000313" key="4">
    <source>
        <dbReference type="Proteomes" id="UP000278756"/>
    </source>
</evidence>
<feature type="chain" id="PRO_5018093115" description="EF-hand domain-containing protein" evidence="1">
    <location>
        <begin position="20"/>
        <end position="123"/>
    </location>
</feature>
<dbReference type="Proteomes" id="UP000278756">
    <property type="component" value="Chromosome 1"/>
</dbReference>
<dbReference type="AlphaFoldDB" id="A0A3G9G9X1"/>
<dbReference type="RefSeq" id="WP_172961173.1">
    <property type="nucleotide sequence ID" value="NZ_AP018827.1"/>
</dbReference>
<keyword evidence="1" id="KW-0732">Signal</keyword>
<reference evidence="4" key="1">
    <citation type="journal article" date="2017" name="Biotechnol. Biofuels">
        <title>Evaluation of environmental bacterial communities as a factor affecting the growth of duckweed Lemna minor.</title>
        <authorList>
            <person name="Ishizawa H."/>
            <person name="Kuroda M."/>
            <person name="Morikawa M."/>
            <person name="Ike M."/>
        </authorList>
    </citation>
    <scope>NUCLEOTIDE SEQUENCE [LARGE SCALE GENOMIC DNA]</scope>
    <source>
        <strain evidence="4">M6</strain>
    </source>
</reference>
<protein>
    <recommendedName>
        <fullName evidence="2">EF-hand domain-containing protein</fullName>
    </recommendedName>
</protein>
<accession>A0A3G9G9X1</accession>
<evidence type="ECO:0000313" key="3">
    <source>
        <dbReference type="EMBL" id="BBF81229.1"/>
    </source>
</evidence>
<sequence>MRATLISLALLSVPGAVVAQDVIDPKHKPNFTERTDKMTPAQREAEIKRIFAEFDRNRDGFITEDEAPRLPHTGNDPEAIKADAKFFISLYDDNEDHKVSLDEYRAKAALALIGREKTTQASK</sequence>
<dbReference type="PROSITE" id="PS00018">
    <property type="entry name" value="EF_HAND_1"/>
    <property type="match status" value="1"/>
</dbReference>
<dbReference type="EMBL" id="AP018827">
    <property type="protein sequence ID" value="BBF81229.1"/>
    <property type="molecule type" value="Genomic_DNA"/>
</dbReference>